<gene>
    <name evidence="2" type="ORF">KIPB_013169</name>
</gene>
<proteinExistence type="predicted"/>
<evidence type="ECO:0000256" key="1">
    <source>
        <dbReference type="SAM" id="Phobius"/>
    </source>
</evidence>
<comment type="caution">
    <text evidence="2">The sequence shown here is derived from an EMBL/GenBank/DDBJ whole genome shotgun (WGS) entry which is preliminary data.</text>
</comment>
<evidence type="ECO:0000313" key="2">
    <source>
        <dbReference type="EMBL" id="GIQ90388.1"/>
    </source>
</evidence>
<reference evidence="2 3" key="1">
    <citation type="journal article" date="2018" name="PLoS ONE">
        <title>The draft genome of Kipferlia bialata reveals reductive genome evolution in fornicate parasites.</title>
        <authorList>
            <person name="Tanifuji G."/>
            <person name="Takabayashi S."/>
            <person name="Kume K."/>
            <person name="Takagi M."/>
            <person name="Nakayama T."/>
            <person name="Kamikawa R."/>
            <person name="Inagaki Y."/>
            <person name="Hashimoto T."/>
        </authorList>
    </citation>
    <scope>NUCLEOTIDE SEQUENCE [LARGE SCALE GENOMIC DNA]</scope>
    <source>
        <strain evidence="2">NY0173</strain>
    </source>
</reference>
<keyword evidence="1" id="KW-0812">Transmembrane</keyword>
<evidence type="ECO:0000313" key="3">
    <source>
        <dbReference type="Proteomes" id="UP000265618"/>
    </source>
</evidence>
<protein>
    <submittedName>
        <fullName evidence="2">Uncharacterized protein</fullName>
    </submittedName>
</protein>
<name>A0A9K3GPG4_9EUKA</name>
<keyword evidence="3" id="KW-1185">Reference proteome</keyword>
<accession>A0A9K3GPG4</accession>
<feature type="non-terminal residue" evidence="2">
    <location>
        <position position="54"/>
    </location>
</feature>
<organism evidence="2 3">
    <name type="scientific">Kipferlia bialata</name>
    <dbReference type="NCBI Taxonomy" id="797122"/>
    <lineage>
        <taxon>Eukaryota</taxon>
        <taxon>Metamonada</taxon>
        <taxon>Carpediemonas-like organisms</taxon>
        <taxon>Kipferlia</taxon>
    </lineage>
</organism>
<keyword evidence="1" id="KW-0472">Membrane</keyword>
<feature type="transmembrane region" description="Helical" evidence="1">
    <location>
        <begin position="14"/>
        <end position="36"/>
    </location>
</feature>
<sequence>VTDTSYITDNLKFYVLHLGNPVLTLIESVFILATMIRARKITKAMKARPNLHTD</sequence>
<keyword evidence="1" id="KW-1133">Transmembrane helix</keyword>
<dbReference type="AlphaFoldDB" id="A0A9K3GPG4"/>
<dbReference type="EMBL" id="BDIP01006121">
    <property type="protein sequence ID" value="GIQ90388.1"/>
    <property type="molecule type" value="Genomic_DNA"/>
</dbReference>
<dbReference type="Proteomes" id="UP000265618">
    <property type="component" value="Unassembled WGS sequence"/>
</dbReference>